<dbReference type="Proteomes" id="UP000250928">
    <property type="component" value="Unassembled WGS sequence"/>
</dbReference>
<evidence type="ECO:0000256" key="1">
    <source>
        <dbReference type="ARBA" id="ARBA00005689"/>
    </source>
</evidence>
<dbReference type="NCBIfam" id="TIGR00518">
    <property type="entry name" value="alaDH"/>
    <property type="match status" value="1"/>
</dbReference>
<reference evidence="6 7" key="1">
    <citation type="submission" date="2018-01" db="EMBL/GenBank/DDBJ databases">
        <title>Novel co-symbiosis in the lucinid bivalve Phacoides pectinatus.</title>
        <authorList>
            <person name="Lim S.J."/>
            <person name="Davis B.G."/>
            <person name="Gill D.E."/>
            <person name="Engel A.S."/>
            <person name="Anderson L.C."/>
            <person name="Campbell B.J."/>
        </authorList>
    </citation>
    <scope>NUCLEOTIDE SEQUENCE [LARGE SCALE GENOMIC DNA]</scope>
    <source>
        <strain evidence="6">N3_P5</strain>
    </source>
</reference>
<evidence type="ECO:0000313" key="7">
    <source>
        <dbReference type="Proteomes" id="UP000250928"/>
    </source>
</evidence>
<accession>A0A6N4E1B3</accession>
<feature type="domain" description="Alanine dehydrogenase/pyridine nucleotide transhydrogenase NAD(H)-binding" evidence="4">
    <location>
        <begin position="148"/>
        <end position="295"/>
    </location>
</feature>
<organism evidence="6 7">
    <name type="scientific">Candidatus Sedimenticola endophacoides</name>
    <dbReference type="NCBI Taxonomy" id="2548426"/>
    <lineage>
        <taxon>Bacteria</taxon>
        <taxon>Pseudomonadati</taxon>
        <taxon>Pseudomonadota</taxon>
        <taxon>Gammaproteobacteria</taxon>
        <taxon>Chromatiales</taxon>
        <taxon>Sedimenticolaceae</taxon>
        <taxon>Sedimenticola</taxon>
    </lineage>
</organism>
<dbReference type="SUPFAM" id="SSF52283">
    <property type="entry name" value="Formate/glycerate dehydrogenase catalytic domain-like"/>
    <property type="match status" value="1"/>
</dbReference>
<dbReference type="InterPro" id="IPR007698">
    <property type="entry name" value="AlaDH/PNT_NAD(H)-bd"/>
</dbReference>
<name>A0A6N4E1B3_9GAMM</name>
<dbReference type="SUPFAM" id="SSF51735">
    <property type="entry name" value="NAD(P)-binding Rossmann-fold domains"/>
    <property type="match status" value="1"/>
</dbReference>
<dbReference type="GO" id="GO:0042853">
    <property type="term" value="P:L-alanine catabolic process"/>
    <property type="evidence" value="ECO:0007669"/>
    <property type="project" value="InterPro"/>
</dbReference>
<gene>
    <name evidence="6" type="primary">ald</name>
    <name evidence="6" type="ORF">C3L24_05425</name>
</gene>
<proteinExistence type="inferred from homology"/>
<dbReference type="EMBL" id="PQCO01000171">
    <property type="protein sequence ID" value="PUE02848.1"/>
    <property type="molecule type" value="Genomic_DNA"/>
</dbReference>
<evidence type="ECO:0000256" key="2">
    <source>
        <dbReference type="ARBA" id="ARBA00012897"/>
    </source>
</evidence>
<evidence type="ECO:0000256" key="3">
    <source>
        <dbReference type="ARBA" id="ARBA00023002"/>
    </source>
</evidence>
<dbReference type="EC" id="1.4.1.1" evidence="2"/>
<evidence type="ECO:0000259" key="4">
    <source>
        <dbReference type="SMART" id="SM01002"/>
    </source>
</evidence>
<dbReference type="Pfam" id="PF01262">
    <property type="entry name" value="AlaDh_PNT_C"/>
    <property type="match status" value="1"/>
</dbReference>
<dbReference type="SMART" id="SM01003">
    <property type="entry name" value="AlaDh_PNT_N"/>
    <property type="match status" value="1"/>
</dbReference>
<dbReference type="GO" id="GO:0000286">
    <property type="term" value="F:alanine dehydrogenase activity"/>
    <property type="evidence" value="ECO:0007669"/>
    <property type="project" value="UniProtKB-EC"/>
</dbReference>
<dbReference type="AlphaFoldDB" id="A0A6N4E1B3"/>
<protein>
    <recommendedName>
        <fullName evidence="2">alanine dehydrogenase</fullName>
        <ecNumber evidence="2">1.4.1.1</ecNumber>
    </recommendedName>
</protein>
<evidence type="ECO:0000259" key="5">
    <source>
        <dbReference type="SMART" id="SM01003"/>
    </source>
</evidence>
<feature type="domain" description="Alanine dehydrogenase/pyridine nucleotide transhydrogenase N-terminal" evidence="5">
    <location>
        <begin position="4"/>
        <end position="136"/>
    </location>
</feature>
<dbReference type="PANTHER" id="PTHR42795:SF1">
    <property type="entry name" value="ALANINE DEHYDROGENASE"/>
    <property type="match status" value="1"/>
</dbReference>
<dbReference type="GO" id="GO:0005886">
    <property type="term" value="C:plasma membrane"/>
    <property type="evidence" value="ECO:0007669"/>
    <property type="project" value="TreeGrafter"/>
</dbReference>
<keyword evidence="3" id="KW-0560">Oxidoreductase</keyword>
<comment type="similarity">
    <text evidence="1">Belongs to the AlaDH/PNT family.</text>
</comment>
<dbReference type="SMART" id="SM01002">
    <property type="entry name" value="AlaDh_PNT_C"/>
    <property type="match status" value="1"/>
</dbReference>
<dbReference type="Gene3D" id="3.40.50.720">
    <property type="entry name" value="NAD(P)-binding Rossmann-like Domain"/>
    <property type="match status" value="2"/>
</dbReference>
<dbReference type="CDD" id="cd05305">
    <property type="entry name" value="L-AlaDH"/>
    <property type="match status" value="1"/>
</dbReference>
<evidence type="ECO:0000313" key="6">
    <source>
        <dbReference type="EMBL" id="PUE02848.1"/>
    </source>
</evidence>
<sequence>MRIGIPREIKTLEGRVGLVPEACAELVKAGHRVCLETGAGDASGFSDEAYRALGVDIVADAATVYGENELIVKVKEPVGEELGLLREGHLLFSYLHLAANEELTRSLLETGLTAVAFETVQEGERLPLLAPMSDIAGRLAIQIGTTLLHRPQGGKGLLLGGLPAAERGRVVVLGAGNAGGNAARMAAALGAQVVVFDKKPAALERMRALGENVTALYPYTAEVTREVARADLVVGAVLIPGASAPRVLDAGQVAAMAEGGVVVDIAVDQGGCIETTRPTTYEAPTYRVDGVTHFCVTNMPGAVPRSASQALSASLIPYVLELAGADWRAHPALRAGINVERGRVVHPGLGG</sequence>
<dbReference type="Pfam" id="PF05222">
    <property type="entry name" value="AlaDh_PNT_N"/>
    <property type="match status" value="1"/>
</dbReference>
<comment type="caution">
    <text evidence="6">The sequence shown here is derived from an EMBL/GenBank/DDBJ whole genome shotgun (WGS) entry which is preliminary data.</text>
</comment>
<dbReference type="InterPro" id="IPR007886">
    <property type="entry name" value="AlaDH/PNT_N"/>
</dbReference>
<dbReference type="PANTHER" id="PTHR42795">
    <property type="entry name" value="ALANINE DEHYDROGENASE"/>
    <property type="match status" value="1"/>
</dbReference>
<dbReference type="InterPro" id="IPR008141">
    <property type="entry name" value="Ala_DH"/>
</dbReference>
<dbReference type="InterPro" id="IPR036291">
    <property type="entry name" value="NAD(P)-bd_dom_sf"/>
</dbReference>